<keyword evidence="4" id="KW-1185">Reference proteome</keyword>
<keyword evidence="2" id="KW-0472">Membrane</keyword>
<comment type="caution">
    <text evidence="3">The sequence shown here is derived from an EMBL/GenBank/DDBJ whole genome shotgun (WGS) entry which is preliminary data.</text>
</comment>
<dbReference type="EMBL" id="PPXC01000006">
    <property type="protein sequence ID" value="POH73641.1"/>
    <property type="molecule type" value="Genomic_DNA"/>
</dbReference>
<evidence type="ECO:0000256" key="1">
    <source>
        <dbReference type="SAM" id="MobiDB-lite"/>
    </source>
</evidence>
<proteinExistence type="predicted"/>
<organism evidence="3 4">
    <name type="scientific">Arthrobacter glacialis</name>
    <dbReference type="NCBI Taxonomy" id="1664"/>
    <lineage>
        <taxon>Bacteria</taxon>
        <taxon>Bacillati</taxon>
        <taxon>Actinomycetota</taxon>
        <taxon>Actinomycetes</taxon>
        <taxon>Micrococcales</taxon>
        <taxon>Micrococcaceae</taxon>
        <taxon>Arthrobacter</taxon>
    </lineage>
</organism>
<keyword evidence="2" id="KW-1133">Transmembrane helix</keyword>
<evidence type="ECO:0000313" key="3">
    <source>
        <dbReference type="EMBL" id="POH73641.1"/>
    </source>
</evidence>
<evidence type="ECO:0000256" key="2">
    <source>
        <dbReference type="SAM" id="Phobius"/>
    </source>
</evidence>
<protein>
    <recommendedName>
        <fullName evidence="5">Tetratricopeptide repeat protein</fullName>
    </recommendedName>
</protein>
<accession>A0A2S3ZWJ7</accession>
<feature type="region of interest" description="Disordered" evidence="1">
    <location>
        <begin position="166"/>
        <end position="260"/>
    </location>
</feature>
<dbReference type="RefSeq" id="WP_103465537.1">
    <property type="nucleotide sequence ID" value="NZ_PPXC01000006.1"/>
</dbReference>
<feature type="compositionally biased region" description="Low complexity" evidence="1">
    <location>
        <begin position="210"/>
        <end position="222"/>
    </location>
</feature>
<feature type="compositionally biased region" description="Basic and acidic residues" evidence="1">
    <location>
        <begin position="235"/>
        <end position="246"/>
    </location>
</feature>
<evidence type="ECO:0008006" key="5">
    <source>
        <dbReference type="Google" id="ProtNLM"/>
    </source>
</evidence>
<gene>
    <name evidence="3" type="ORF">CVS27_09750</name>
</gene>
<evidence type="ECO:0000313" key="4">
    <source>
        <dbReference type="Proteomes" id="UP000237061"/>
    </source>
</evidence>
<dbReference type="AlphaFoldDB" id="A0A2S3ZWJ7"/>
<keyword evidence="2" id="KW-0812">Transmembrane</keyword>
<feature type="transmembrane region" description="Helical" evidence="2">
    <location>
        <begin position="33"/>
        <end position="52"/>
    </location>
</feature>
<sequence>MSIDNDRAASLPETLLETLPETLSPRLRRRRKLLLASAPVALAALVVAVKLLSLPISAGQAENAYAAGQGEGTLKAGQAMGVLNMVERYKAHFAQGDGHVLRGDFVAAQEQFAAALDLAPVNESCKVRVNLVLTLEKLGEAKEKAGDPASAQALFAQGSDVVAQAPRDCFTPNSENNKDGEGDALKDAQKRLAEKQAAVQGDGQEPPKSGGEAPAQEPAPAGKLEQLQKNGQQAQKERSKSDKLSDELSNNEPEQFAKPW</sequence>
<feature type="compositionally biased region" description="Basic and acidic residues" evidence="1">
    <location>
        <begin position="176"/>
        <end position="194"/>
    </location>
</feature>
<name>A0A2S3ZWJ7_ARTGL</name>
<dbReference type="Proteomes" id="UP000237061">
    <property type="component" value="Unassembled WGS sequence"/>
</dbReference>
<reference evidence="3 4" key="1">
    <citation type="submission" date="2018-01" db="EMBL/GenBank/DDBJ databases">
        <title>Arthrobacter sp. nov., from glaciers in China.</title>
        <authorList>
            <person name="Liu Q."/>
            <person name="Xin Y.-H."/>
        </authorList>
    </citation>
    <scope>NUCLEOTIDE SEQUENCE [LARGE SCALE GENOMIC DNA]</scope>
    <source>
        <strain evidence="3 4">HLT2-12-2</strain>
    </source>
</reference>